<keyword evidence="3" id="KW-0229">DNA integration</keyword>
<protein>
    <submittedName>
        <fullName evidence="8">Tyrosine recombinase</fullName>
    </submittedName>
</protein>
<evidence type="ECO:0000256" key="2">
    <source>
        <dbReference type="ARBA" id="ARBA00022558"/>
    </source>
</evidence>
<keyword evidence="2" id="KW-1029">Fimbrium biogenesis</keyword>
<proteinExistence type="inferred from homology"/>
<evidence type="ECO:0000256" key="6">
    <source>
        <dbReference type="ARBA" id="ARBA00023172"/>
    </source>
</evidence>
<dbReference type="PANTHER" id="PTHR30349:SF62">
    <property type="entry name" value="TYPE 1 FIMBRIAE REGULATORY PROTEIN FIMB-RELATED"/>
    <property type="match status" value="1"/>
</dbReference>
<evidence type="ECO:0000256" key="3">
    <source>
        <dbReference type="ARBA" id="ARBA00022908"/>
    </source>
</evidence>
<feature type="domain" description="Tyr recombinase" evidence="7">
    <location>
        <begin position="2"/>
        <end position="183"/>
    </location>
</feature>
<dbReference type="PROSITE" id="PS51898">
    <property type="entry name" value="TYR_RECOMBINASE"/>
    <property type="match status" value="1"/>
</dbReference>
<sequence>MKQRKHLTRHEVEQILLATEQGKHFERDYCLIKMCFIHGLRVSELCGLKLSDIDLDGRAIFIRRLKNSLSTMHPLFDDEIQGLLRWLNVRRGWRDADSDWLFLSQKGGPLTRQQVRRLLVQYGSETNISVRPHPHMLRHGCGFALADLGKDTRLIQDYLGHKNIRHTVLYTAINTQRFVNVWGGKVGENVTNRTKL</sequence>
<name>A0AAV5N6J8_9GAMM</name>
<dbReference type="PANTHER" id="PTHR30349">
    <property type="entry name" value="PHAGE INTEGRASE-RELATED"/>
    <property type="match status" value="1"/>
</dbReference>
<keyword evidence="9" id="KW-1185">Reference proteome</keyword>
<organism evidence="8 9">
    <name type="scientific">Leminorella grimontii</name>
    <dbReference type="NCBI Taxonomy" id="82981"/>
    <lineage>
        <taxon>Bacteria</taxon>
        <taxon>Pseudomonadati</taxon>
        <taxon>Pseudomonadota</taxon>
        <taxon>Gammaproteobacteria</taxon>
        <taxon>Enterobacterales</taxon>
        <taxon>Budviciaceae</taxon>
        <taxon>Leminorella</taxon>
    </lineage>
</organism>
<gene>
    <name evidence="8" type="ORF">SOASR030_21240</name>
</gene>
<evidence type="ECO:0000256" key="4">
    <source>
        <dbReference type="ARBA" id="ARBA00023015"/>
    </source>
</evidence>
<evidence type="ECO:0000313" key="8">
    <source>
        <dbReference type="EMBL" id="GKX56012.1"/>
    </source>
</evidence>
<keyword evidence="5" id="KW-0804">Transcription</keyword>
<dbReference type="RefSeq" id="WP_027274422.1">
    <property type="nucleotide sequence ID" value="NZ_BRLH01000004.1"/>
</dbReference>
<dbReference type="InterPro" id="IPR011010">
    <property type="entry name" value="DNA_brk_join_enz"/>
</dbReference>
<evidence type="ECO:0000256" key="1">
    <source>
        <dbReference type="ARBA" id="ARBA00008857"/>
    </source>
</evidence>
<dbReference type="AlphaFoldDB" id="A0AAV5N6J8"/>
<dbReference type="InterPro" id="IPR002104">
    <property type="entry name" value="Integrase_catalytic"/>
</dbReference>
<dbReference type="SUPFAM" id="SSF56349">
    <property type="entry name" value="DNA breaking-rejoining enzymes"/>
    <property type="match status" value="1"/>
</dbReference>
<dbReference type="EMBL" id="BRLH01000004">
    <property type="protein sequence ID" value="GKX56012.1"/>
    <property type="molecule type" value="Genomic_DNA"/>
</dbReference>
<dbReference type="Pfam" id="PF00589">
    <property type="entry name" value="Phage_integrase"/>
    <property type="match status" value="1"/>
</dbReference>
<evidence type="ECO:0000256" key="5">
    <source>
        <dbReference type="ARBA" id="ARBA00023163"/>
    </source>
</evidence>
<reference evidence="8" key="1">
    <citation type="submission" date="2022-06" db="EMBL/GenBank/DDBJ databases">
        <title>Draft genome sequences of Leminorella grimontii str. JCM5902.</title>
        <authorList>
            <person name="Wakabayashi Y."/>
            <person name="Kojima K."/>
        </authorList>
    </citation>
    <scope>NUCLEOTIDE SEQUENCE</scope>
    <source>
        <strain evidence="8">JCM 5902</strain>
    </source>
</reference>
<keyword evidence="4" id="KW-0805">Transcription regulation</keyword>
<dbReference type="GO" id="GO:0015074">
    <property type="term" value="P:DNA integration"/>
    <property type="evidence" value="ECO:0007669"/>
    <property type="project" value="UniProtKB-KW"/>
</dbReference>
<evidence type="ECO:0000313" key="9">
    <source>
        <dbReference type="Proteomes" id="UP001058124"/>
    </source>
</evidence>
<dbReference type="InterPro" id="IPR050090">
    <property type="entry name" value="Tyrosine_recombinase_XerCD"/>
</dbReference>
<dbReference type="GO" id="GO:0006310">
    <property type="term" value="P:DNA recombination"/>
    <property type="evidence" value="ECO:0007669"/>
    <property type="project" value="UniProtKB-KW"/>
</dbReference>
<comment type="caution">
    <text evidence="8">The sequence shown here is derived from an EMBL/GenBank/DDBJ whole genome shotgun (WGS) entry which is preliminary data.</text>
</comment>
<dbReference type="InterPro" id="IPR013762">
    <property type="entry name" value="Integrase-like_cat_sf"/>
</dbReference>
<dbReference type="NCBIfam" id="NF007370">
    <property type="entry name" value="PRK09870.1"/>
    <property type="match status" value="1"/>
</dbReference>
<evidence type="ECO:0000259" key="7">
    <source>
        <dbReference type="PROSITE" id="PS51898"/>
    </source>
</evidence>
<dbReference type="GO" id="GO:0003677">
    <property type="term" value="F:DNA binding"/>
    <property type="evidence" value="ECO:0007669"/>
    <property type="project" value="InterPro"/>
</dbReference>
<dbReference type="Gene3D" id="1.10.443.10">
    <property type="entry name" value="Intergrase catalytic core"/>
    <property type="match status" value="1"/>
</dbReference>
<accession>A0AAV5N6J8</accession>
<comment type="similarity">
    <text evidence="1">Belongs to the 'phage' integrase family.</text>
</comment>
<keyword evidence="6" id="KW-0233">DNA recombination</keyword>
<dbReference type="Proteomes" id="UP001058124">
    <property type="component" value="Unassembled WGS sequence"/>
</dbReference>